<reference evidence="12 13" key="1">
    <citation type="submission" date="2018-07" db="EMBL/GenBank/DDBJ databases">
        <title>The complete nuclear genome of the prasinophyte Chloropicon primus (CCMP1205).</title>
        <authorList>
            <person name="Pombert J.-F."/>
            <person name="Otis C."/>
            <person name="Turmel M."/>
            <person name="Lemieux C."/>
        </authorList>
    </citation>
    <scope>NUCLEOTIDE SEQUENCE [LARGE SCALE GENOMIC DNA]</scope>
    <source>
        <strain evidence="12 13">CCMP1205</strain>
    </source>
</reference>
<dbReference type="GO" id="GO:0016973">
    <property type="term" value="P:poly(A)+ mRNA export from nucleus"/>
    <property type="evidence" value="ECO:0007669"/>
    <property type="project" value="InterPro"/>
</dbReference>
<feature type="region of interest" description="Disordered" evidence="11">
    <location>
        <begin position="221"/>
        <end position="246"/>
    </location>
</feature>
<dbReference type="GO" id="GO:0000822">
    <property type="term" value="F:inositol hexakisphosphate binding"/>
    <property type="evidence" value="ECO:0007669"/>
    <property type="project" value="TreeGrafter"/>
</dbReference>
<keyword evidence="5" id="KW-0653">Protein transport</keyword>
<dbReference type="PANTHER" id="PTHR12960">
    <property type="entry name" value="GLE-1-RELATED"/>
    <property type="match status" value="1"/>
</dbReference>
<gene>
    <name evidence="12" type="ORF">A3770_15p75620</name>
</gene>
<dbReference type="InterPro" id="IPR012476">
    <property type="entry name" value="GLE1"/>
</dbReference>
<keyword evidence="3" id="KW-0813">Transport</keyword>
<evidence type="ECO:0000256" key="9">
    <source>
        <dbReference type="ARBA" id="ARBA00026227"/>
    </source>
</evidence>
<evidence type="ECO:0000256" key="8">
    <source>
        <dbReference type="ARBA" id="ARBA00023242"/>
    </source>
</evidence>
<keyword evidence="13" id="KW-1185">Reference proteome</keyword>
<keyword evidence="7" id="KW-0906">Nuclear pore complex</keyword>
<evidence type="ECO:0000313" key="12">
    <source>
        <dbReference type="EMBL" id="QDZ25044.1"/>
    </source>
</evidence>
<accession>A0A5B8N002</accession>
<sequence length="531" mass="60267">MRFAFMEGGDLEDGKESTSGRPAYEPFVFTVGENPASGAAKDTGVGLGDDKSKRPFFGGGEVLSPNPRGKRELAKEVEFHDKYMKMNATVWFDSNARREQLQRELKEVLVEETQDVKSSIFSVQEQKETYQEELTKFVTGEKRKSGAMMSPVSPQMRALGSSLQALEGEIHRVKHQKLMEKAKQEAEEQKRLQREEAERRKKLELEQKQNMEAQIALKQRQEMERKRKEEEDEARKVADARAREERENRIPEGVLMSPSASKWQKSCASVYDKHKALAADIFKASKLERLKLEKPIKKCVNQVSCSRQQIAFVGRSILEHLTNQYNQGKHFYSYCLVRLGDLIALQGPGLGAAKQLAFAYAELVSMVSESFHDLAYVVVAALHKSCPLTVPSLPKGYKAVQTDIKGYISLWAALCQLQPKEWFRSSEQSWSWQARFLNTIPPNESTAIALDAFLQIAGHKSFGAYRKQQVKLFSYAKEVFLTQLMKRAGGGDEDIDAVKSRIEKYVTMQLYATPPKDSFIPETDDSQHIRC</sequence>
<keyword evidence="8" id="KW-0539">Nucleus</keyword>
<proteinExistence type="inferred from homology"/>
<evidence type="ECO:0000256" key="6">
    <source>
        <dbReference type="ARBA" id="ARBA00023010"/>
    </source>
</evidence>
<dbReference type="InterPro" id="IPR038506">
    <property type="entry name" value="GLE1-like_sf"/>
</dbReference>
<dbReference type="PANTHER" id="PTHR12960:SF0">
    <property type="entry name" value="MRNA EXPORT FACTOR GLE1"/>
    <property type="match status" value="1"/>
</dbReference>
<evidence type="ECO:0000313" key="13">
    <source>
        <dbReference type="Proteomes" id="UP000316726"/>
    </source>
</evidence>
<dbReference type="GO" id="GO:0005543">
    <property type="term" value="F:phospholipid binding"/>
    <property type="evidence" value="ECO:0007669"/>
    <property type="project" value="TreeGrafter"/>
</dbReference>
<evidence type="ECO:0000256" key="2">
    <source>
        <dbReference type="ARBA" id="ARBA00011056"/>
    </source>
</evidence>
<keyword evidence="6" id="KW-0811">Translocation</keyword>
<evidence type="ECO:0000256" key="7">
    <source>
        <dbReference type="ARBA" id="ARBA00023132"/>
    </source>
</evidence>
<dbReference type="Gene3D" id="1.25.40.510">
    <property type="entry name" value="GLE1-like"/>
    <property type="match status" value="1"/>
</dbReference>
<feature type="region of interest" description="Disordered" evidence="11">
    <location>
        <begin position="38"/>
        <end position="69"/>
    </location>
</feature>
<name>A0A5B8N002_9CHLO</name>
<evidence type="ECO:0000256" key="11">
    <source>
        <dbReference type="SAM" id="MobiDB-lite"/>
    </source>
</evidence>
<dbReference type="GO" id="GO:0005737">
    <property type="term" value="C:cytoplasm"/>
    <property type="evidence" value="ECO:0007669"/>
    <property type="project" value="TreeGrafter"/>
</dbReference>
<organism evidence="12 13">
    <name type="scientific">Chloropicon primus</name>
    <dbReference type="NCBI Taxonomy" id="1764295"/>
    <lineage>
        <taxon>Eukaryota</taxon>
        <taxon>Viridiplantae</taxon>
        <taxon>Chlorophyta</taxon>
        <taxon>Chloropicophyceae</taxon>
        <taxon>Chloropicales</taxon>
        <taxon>Chloropicaceae</taxon>
        <taxon>Chloropicon</taxon>
    </lineage>
</organism>
<dbReference type="AlphaFoldDB" id="A0A5B8N002"/>
<dbReference type="EMBL" id="CP031048">
    <property type="protein sequence ID" value="QDZ25044.1"/>
    <property type="molecule type" value="Genomic_DNA"/>
</dbReference>
<dbReference type="GO" id="GO:0031369">
    <property type="term" value="F:translation initiation factor binding"/>
    <property type="evidence" value="ECO:0007669"/>
    <property type="project" value="TreeGrafter"/>
</dbReference>
<protein>
    <recommendedName>
        <fullName evidence="9">mRNA export factor GLE1</fullName>
    </recommendedName>
    <alternativeName>
        <fullName evidence="10">Nucleoporin GLE1</fullName>
    </alternativeName>
</protein>
<dbReference type="GO" id="GO:0015031">
    <property type="term" value="P:protein transport"/>
    <property type="evidence" value="ECO:0007669"/>
    <property type="project" value="UniProtKB-KW"/>
</dbReference>
<keyword evidence="4" id="KW-0509">mRNA transport</keyword>
<dbReference type="Pfam" id="PF07817">
    <property type="entry name" value="GLE1"/>
    <property type="match status" value="2"/>
</dbReference>
<dbReference type="STRING" id="1764295.A0A5B8N002"/>
<evidence type="ECO:0000256" key="4">
    <source>
        <dbReference type="ARBA" id="ARBA00022816"/>
    </source>
</evidence>
<dbReference type="Proteomes" id="UP000316726">
    <property type="component" value="Chromosome 15"/>
</dbReference>
<dbReference type="OrthoDB" id="420884at2759"/>
<comment type="similarity">
    <text evidence="2">Belongs to the GLE1 family.</text>
</comment>
<evidence type="ECO:0000256" key="5">
    <source>
        <dbReference type="ARBA" id="ARBA00022927"/>
    </source>
</evidence>
<feature type="region of interest" description="Disordered" evidence="11">
    <location>
        <begin position="1"/>
        <end position="23"/>
    </location>
</feature>
<comment type="subcellular location">
    <subcellularLocation>
        <location evidence="1">Nucleus</location>
        <location evidence="1">Nuclear pore complex</location>
    </subcellularLocation>
</comment>
<dbReference type="GO" id="GO:0044614">
    <property type="term" value="C:nuclear pore cytoplasmic filaments"/>
    <property type="evidence" value="ECO:0007669"/>
    <property type="project" value="TreeGrafter"/>
</dbReference>
<evidence type="ECO:0000256" key="1">
    <source>
        <dbReference type="ARBA" id="ARBA00004567"/>
    </source>
</evidence>
<evidence type="ECO:0000256" key="3">
    <source>
        <dbReference type="ARBA" id="ARBA00022448"/>
    </source>
</evidence>
<evidence type="ECO:0000256" key="10">
    <source>
        <dbReference type="ARBA" id="ARBA00029983"/>
    </source>
</evidence>